<dbReference type="EMBL" id="JAFHLB010000008">
    <property type="protein sequence ID" value="MBN3577699.1"/>
    <property type="molecule type" value="Genomic_DNA"/>
</dbReference>
<comment type="caution">
    <text evidence="1">The sequence shown here is derived from an EMBL/GenBank/DDBJ whole genome shotgun (WGS) entry which is preliminary data.</text>
</comment>
<reference evidence="1 2" key="1">
    <citation type="submission" date="2021-02" db="EMBL/GenBank/DDBJ databases">
        <title>Draft Genome Sequences of 5 Vibrio neptunius Strains Isolated From of Bivalve Hatcheries.</title>
        <authorList>
            <person name="Galvis F."/>
            <person name="Barja J.L."/>
            <person name="Lemos M.L."/>
            <person name="Balado M."/>
        </authorList>
    </citation>
    <scope>NUCLEOTIDE SEQUENCE [LARGE SCALE GENOMIC DNA]</scope>
    <source>
        <strain evidence="1 2">PP-145.98</strain>
    </source>
</reference>
<accession>A0ABS3A0H8</accession>
<dbReference type="PROSITE" id="PS51257">
    <property type="entry name" value="PROKAR_LIPOPROTEIN"/>
    <property type="match status" value="1"/>
</dbReference>
<evidence type="ECO:0000313" key="1">
    <source>
        <dbReference type="EMBL" id="MBN3577699.1"/>
    </source>
</evidence>
<sequence>MYSNIKHSILPLLGLVLLAGCKWQETQPKPTASIEPPQTPQSVAAPPLTVEERIAAKNAQQWDDGRVYITEHNYVTYDPDTGKPSYAIYKAKEWPREDLNNQGSYDLPRVVFRWDNGRNVSKDLYERRDKVWSIKTDGTDLRLVADEFVGIVNLMRISPNNRYLALAYSAEEGMFKVIKDLQTGEYIELGRSRGYPEFLWAEDSSYLYYVDQFKDWKYTLSSGEKQQVDTNFNEYATIYNGKRVVVLAYAVGVYDEKTGEWLYSVRTEPKGGNLDEKEFRKKSISPTGRYVWAETRKHRYLINVENNTFVSENVVGYEPGDIDGLHVLGKDAKYARSSGGAQVLLYKLKDQKRIESYITWKQTGGTGHSATGSSLYNAFANNGDFIKGETL</sequence>
<keyword evidence="1" id="KW-0645">Protease</keyword>
<dbReference type="GO" id="GO:0006508">
    <property type="term" value="P:proteolysis"/>
    <property type="evidence" value="ECO:0007669"/>
    <property type="project" value="UniProtKB-KW"/>
</dbReference>
<proteinExistence type="predicted"/>
<organism evidence="1 2">
    <name type="scientific">Vibrio neptunius</name>
    <dbReference type="NCBI Taxonomy" id="170651"/>
    <lineage>
        <taxon>Bacteria</taxon>
        <taxon>Pseudomonadati</taxon>
        <taxon>Pseudomonadota</taxon>
        <taxon>Gammaproteobacteria</taxon>
        <taxon>Vibrionales</taxon>
        <taxon>Vibrionaceae</taxon>
        <taxon>Vibrio</taxon>
    </lineage>
</organism>
<evidence type="ECO:0000313" key="2">
    <source>
        <dbReference type="Proteomes" id="UP000779070"/>
    </source>
</evidence>
<name>A0ABS3A0H8_9VIBR</name>
<protein>
    <submittedName>
        <fullName evidence="1">Tricorn protease domain-containing protein</fullName>
    </submittedName>
</protein>
<gene>
    <name evidence="1" type="ORF">JYA62_08410</name>
</gene>
<keyword evidence="1" id="KW-0378">Hydrolase</keyword>
<dbReference type="SUPFAM" id="SSF69304">
    <property type="entry name" value="Tricorn protease N-terminal domain"/>
    <property type="match status" value="1"/>
</dbReference>
<dbReference type="Proteomes" id="UP000779070">
    <property type="component" value="Unassembled WGS sequence"/>
</dbReference>
<keyword evidence="2" id="KW-1185">Reference proteome</keyword>
<dbReference type="GO" id="GO:0008233">
    <property type="term" value="F:peptidase activity"/>
    <property type="evidence" value="ECO:0007669"/>
    <property type="project" value="UniProtKB-KW"/>
</dbReference>